<dbReference type="EMBL" id="UYSL01019960">
    <property type="protein sequence ID" value="VDL71663.1"/>
    <property type="molecule type" value="Genomic_DNA"/>
</dbReference>
<organism evidence="3">
    <name type="scientific">Nippostrongylus brasiliensis</name>
    <name type="common">Rat hookworm</name>
    <dbReference type="NCBI Taxonomy" id="27835"/>
    <lineage>
        <taxon>Eukaryota</taxon>
        <taxon>Metazoa</taxon>
        <taxon>Ecdysozoa</taxon>
        <taxon>Nematoda</taxon>
        <taxon>Chromadorea</taxon>
        <taxon>Rhabditida</taxon>
        <taxon>Rhabditina</taxon>
        <taxon>Rhabditomorpha</taxon>
        <taxon>Strongyloidea</taxon>
        <taxon>Heligmosomidae</taxon>
        <taxon>Nippostrongylus</taxon>
    </lineage>
</organism>
<proteinExistence type="predicted"/>
<dbReference type="AlphaFoldDB" id="A0A0N4XYC5"/>
<dbReference type="WBParaSite" id="NBR_0000807301-mRNA-1">
    <property type="protein sequence ID" value="NBR_0000807301-mRNA-1"/>
    <property type="gene ID" value="NBR_0000807301"/>
</dbReference>
<keyword evidence="2" id="KW-1185">Reference proteome</keyword>
<reference evidence="1 2" key="2">
    <citation type="submission" date="2018-11" db="EMBL/GenBank/DDBJ databases">
        <authorList>
            <consortium name="Pathogen Informatics"/>
        </authorList>
    </citation>
    <scope>NUCLEOTIDE SEQUENCE [LARGE SCALE GENOMIC DNA]</scope>
</reference>
<sequence>MEQDDWAAVRRLNTANEQTALEFEGDLIFLYAEMEDQYEQLRVVEDQLRQVKALAILRGAILGERVAFFAQLLLSVSTSKQKLLRLETSYV</sequence>
<name>A0A0N4XYC5_NIPBR</name>
<protein>
    <submittedName>
        <fullName evidence="3">BBS2_C domain-containing protein</fullName>
    </submittedName>
</protein>
<evidence type="ECO:0000313" key="3">
    <source>
        <dbReference type="WBParaSite" id="NBR_0000807301-mRNA-1"/>
    </source>
</evidence>
<dbReference type="Proteomes" id="UP000271162">
    <property type="component" value="Unassembled WGS sequence"/>
</dbReference>
<evidence type="ECO:0000313" key="2">
    <source>
        <dbReference type="Proteomes" id="UP000271162"/>
    </source>
</evidence>
<evidence type="ECO:0000313" key="1">
    <source>
        <dbReference type="EMBL" id="VDL71663.1"/>
    </source>
</evidence>
<reference evidence="3" key="1">
    <citation type="submission" date="2017-02" db="UniProtKB">
        <authorList>
            <consortium name="WormBaseParasite"/>
        </authorList>
    </citation>
    <scope>IDENTIFICATION</scope>
</reference>
<gene>
    <name evidence="1" type="ORF">NBR_LOCUS8074</name>
</gene>
<accession>A0A0N4XYC5</accession>